<dbReference type="InterPro" id="IPR035093">
    <property type="entry name" value="RelE/ParE_toxin_dom_sf"/>
</dbReference>
<proteinExistence type="predicted"/>
<evidence type="ECO:0000313" key="2">
    <source>
        <dbReference type="EMBL" id="MBB5659497.1"/>
    </source>
</evidence>
<keyword evidence="3" id="KW-1185">Reference proteome</keyword>
<sequence length="92" mass="10502">MKVRLSAQARTDLLGHIAWLDDRSPSAADRAEAAIYLAIDLLTLFPLSGSSCADSTRQFPVRFGRDGYVLRYQVMPDHLLVRRIFHSRQERD</sequence>
<name>A0A7W9E5M1_9CAUL</name>
<keyword evidence="1" id="KW-1277">Toxin-antitoxin system</keyword>
<comment type="caution">
    <text evidence="2">The sequence shown here is derived from an EMBL/GenBank/DDBJ whole genome shotgun (WGS) entry which is preliminary data.</text>
</comment>
<reference evidence="2 3" key="1">
    <citation type="submission" date="2020-08" db="EMBL/GenBank/DDBJ databases">
        <title>Genomic Encyclopedia of Type Strains, Phase IV (KMG-IV): sequencing the most valuable type-strain genomes for metagenomic binning, comparative biology and taxonomic classification.</title>
        <authorList>
            <person name="Goeker M."/>
        </authorList>
    </citation>
    <scope>NUCLEOTIDE SEQUENCE [LARGE SCALE GENOMIC DNA]</scope>
    <source>
        <strain evidence="2 3">DSM 24448</strain>
    </source>
</reference>
<dbReference type="InterPro" id="IPR007712">
    <property type="entry name" value="RelE/ParE_toxin"/>
</dbReference>
<accession>A0A7W9E5M1</accession>
<dbReference type="Gene3D" id="3.30.2310.20">
    <property type="entry name" value="RelE-like"/>
    <property type="match status" value="1"/>
</dbReference>
<evidence type="ECO:0000256" key="1">
    <source>
        <dbReference type="ARBA" id="ARBA00022649"/>
    </source>
</evidence>
<dbReference type="RefSeq" id="WP_164461827.1">
    <property type="nucleotide sequence ID" value="NZ_JACIJB010000001.1"/>
</dbReference>
<dbReference type="Proteomes" id="UP000548978">
    <property type="component" value="Unassembled WGS sequence"/>
</dbReference>
<gene>
    <name evidence="2" type="ORF">FHS65_000215</name>
</gene>
<organism evidence="2 3">
    <name type="scientific">Brevundimonas halotolerans</name>
    <dbReference type="NCBI Taxonomy" id="69670"/>
    <lineage>
        <taxon>Bacteria</taxon>
        <taxon>Pseudomonadati</taxon>
        <taxon>Pseudomonadota</taxon>
        <taxon>Alphaproteobacteria</taxon>
        <taxon>Caulobacterales</taxon>
        <taxon>Caulobacteraceae</taxon>
        <taxon>Brevundimonas</taxon>
    </lineage>
</organism>
<protein>
    <submittedName>
        <fullName evidence="2">Plasmid stabilization system protein ParE</fullName>
    </submittedName>
</protein>
<dbReference type="Pfam" id="PF05016">
    <property type="entry name" value="ParE_toxin"/>
    <property type="match status" value="1"/>
</dbReference>
<dbReference type="AlphaFoldDB" id="A0A7W9E5M1"/>
<evidence type="ECO:0000313" key="3">
    <source>
        <dbReference type="Proteomes" id="UP000548978"/>
    </source>
</evidence>
<dbReference type="EMBL" id="JACIJB010000001">
    <property type="protein sequence ID" value="MBB5659497.1"/>
    <property type="molecule type" value="Genomic_DNA"/>
</dbReference>